<dbReference type="PANTHER" id="PTHR43286:SF1">
    <property type="entry name" value="ENDONUCLEASE III-LIKE PROTEIN 1"/>
    <property type="match status" value="1"/>
</dbReference>
<dbReference type="Gene3D" id="1.10.1670.10">
    <property type="entry name" value="Helix-hairpin-Helix base-excision DNA repair enzymes (C-terminal)"/>
    <property type="match status" value="1"/>
</dbReference>
<accession>A0A146KA19</accession>
<dbReference type="SUPFAM" id="SSF48150">
    <property type="entry name" value="DNA-glycosylase"/>
    <property type="match status" value="1"/>
</dbReference>
<dbReference type="SMART" id="SM00478">
    <property type="entry name" value="ENDO3c"/>
    <property type="match status" value="1"/>
</dbReference>
<evidence type="ECO:0000256" key="2">
    <source>
        <dbReference type="ARBA" id="ARBA00022801"/>
    </source>
</evidence>
<dbReference type="InterPro" id="IPR011257">
    <property type="entry name" value="DNA_glycosylase"/>
</dbReference>
<dbReference type="EMBL" id="GDID01004031">
    <property type="protein sequence ID" value="JAP92575.1"/>
    <property type="molecule type" value="Transcribed_RNA"/>
</dbReference>
<dbReference type="Pfam" id="PF00730">
    <property type="entry name" value="HhH-GPD"/>
    <property type="match status" value="1"/>
</dbReference>
<keyword evidence="3" id="KW-0234">DNA repair</keyword>
<keyword evidence="2" id="KW-0378">Hydrolase</keyword>
<evidence type="ECO:0000313" key="7">
    <source>
        <dbReference type="EMBL" id="JAP92575.1"/>
    </source>
</evidence>
<evidence type="ECO:0000256" key="4">
    <source>
        <dbReference type="ARBA" id="ARBA00023239"/>
    </source>
</evidence>
<reference evidence="7" key="1">
    <citation type="submission" date="2015-07" db="EMBL/GenBank/DDBJ databases">
        <title>Adaptation to a free-living lifestyle via gene acquisitions in the diplomonad Trepomonas sp. PC1.</title>
        <authorList>
            <person name="Xu F."/>
            <person name="Jerlstrom-Hultqvist J."/>
            <person name="Kolisko M."/>
            <person name="Simpson A.G.B."/>
            <person name="Roger A.J."/>
            <person name="Svard S.G."/>
            <person name="Andersson J.O."/>
        </authorList>
    </citation>
    <scope>NUCLEOTIDE SEQUENCE</scope>
    <source>
        <strain evidence="7">PC1</strain>
    </source>
</reference>
<feature type="domain" description="HhH-GPD" evidence="6">
    <location>
        <begin position="39"/>
        <end position="209"/>
    </location>
</feature>
<keyword evidence="5" id="KW-0326">Glycosidase</keyword>
<dbReference type="PANTHER" id="PTHR43286">
    <property type="entry name" value="ENDONUCLEASE III-LIKE PROTEIN 1"/>
    <property type="match status" value="1"/>
</dbReference>
<dbReference type="GO" id="GO:0005634">
    <property type="term" value="C:nucleus"/>
    <property type="evidence" value="ECO:0007669"/>
    <property type="project" value="TreeGrafter"/>
</dbReference>
<proteinExistence type="predicted"/>
<dbReference type="GO" id="GO:0006289">
    <property type="term" value="P:nucleotide-excision repair"/>
    <property type="evidence" value="ECO:0007669"/>
    <property type="project" value="TreeGrafter"/>
</dbReference>
<evidence type="ECO:0000259" key="6">
    <source>
        <dbReference type="SMART" id="SM00478"/>
    </source>
</evidence>
<sequence length="238" mass="26961">MKQIVKTSPPPVQKYGAHCLSDTNKTPDGRLRFLVPLLLSAQTKDNITAMAIFRLDKFLSEQFSDDELKSFECESINDIKIHNLTFKNIKQAEISTLEKLIYPVGFYKKKALYLKKLGDLEDVPNNVSELIKLNGIGFKMAKIATHICWDTISGIAVDTHVQRITQKLGWAGNTKVTASANTVMKDLEDNIPNNFWGEINETVVGFGQVWCKAISPNCDQCKLRNKECKWKPQLKTRK</sequence>
<evidence type="ECO:0000256" key="3">
    <source>
        <dbReference type="ARBA" id="ARBA00023204"/>
    </source>
</evidence>
<evidence type="ECO:0000256" key="1">
    <source>
        <dbReference type="ARBA" id="ARBA00022763"/>
    </source>
</evidence>
<name>A0A146KA19_9EUKA</name>
<dbReference type="InterPro" id="IPR023170">
    <property type="entry name" value="HhH_base_excis_C"/>
</dbReference>
<dbReference type="AlphaFoldDB" id="A0A146KA19"/>
<dbReference type="GO" id="GO:0016829">
    <property type="term" value="F:lyase activity"/>
    <property type="evidence" value="ECO:0007669"/>
    <property type="project" value="UniProtKB-KW"/>
</dbReference>
<keyword evidence="7" id="KW-0255">Endonuclease</keyword>
<dbReference type="CDD" id="cd00056">
    <property type="entry name" value="ENDO3c"/>
    <property type="match status" value="1"/>
</dbReference>
<dbReference type="GO" id="GO:0000703">
    <property type="term" value="F:oxidized pyrimidine nucleobase lesion DNA N-glycosylase activity"/>
    <property type="evidence" value="ECO:0007669"/>
    <property type="project" value="TreeGrafter"/>
</dbReference>
<organism evidence="7">
    <name type="scientific">Trepomonas sp. PC1</name>
    <dbReference type="NCBI Taxonomy" id="1076344"/>
    <lineage>
        <taxon>Eukaryota</taxon>
        <taxon>Metamonada</taxon>
        <taxon>Diplomonadida</taxon>
        <taxon>Hexamitidae</taxon>
        <taxon>Hexamitinae</taxon>
        <taxon>Trepomonas</taxon>
    </lineage>
</organism>
<dbReference type="Gene3D" id="1.10.340.30">
    <property type="entry name" value="Hypothetical protein, domain 2"/>
    <property type="match status" value="1"/>
</dbReference>
<keyword evidence="1" id="KW-0227">DNA damage</keyword>
<dbReference type="GO" id="GO:0006285">
    <property type="term" value="P:base-excision repair, AP site formation"/>
    <property type="evidence" value="ECO:0007669"/>
    <property type="project" value="TreeGrafter"/>
</dbReference>
<evidence type="ECO:0000256" key="5">
    <source>
        <dbReference type="ARBA" id="ARBA00023295"/>
    </source>
</evidence>
<protein>
    <submittedName>
        <fullName evidence="7">Endonuclease III</fullName>
    </submittedName>
</protein>
<dbReference type="InterPro" id="IPR003265">
    <property type="entry name" value="HhH-GPD_domain"/>
</dbReference>
<keyword evidence="7" id="KW-0540">Nuclease</keyword>
<dbReference type="GO" id="GO:0003906">
    <property type="term" value="F:DNA-(apurinic or apyrimidinic site) endonuclease activity"/>
    <property type="evidence" value="ECO:0007669"/>
    <property type="project" value="TreeGrafter"/>
</dbReference>
<gene>
    <name evidence="7" type="ORF">TPC1_15437</name>
</gene>
<keyword evidence="4" id="KW-0456">Lyase</keyword>